<accession>A0ABU7HQ57</accession>
<dbReference type="Proteomes" id="UP001335100">
    <property type="component" value="Unassembled WGS sequence"/>
</dbReference>
<organism evidence="1 2">
    <name type="scientific">Pseudomonas ulcerans</name>
    <dbReference type="NCBI Taxonomy" id="3115852"/>
    <lineage>
        <taxon>Bacteria</taxon>
        <taxon>Pseudomonadati</taxon>
        <taxon>Pseudomonadota</taxon>
        <taxon>Gammaproteobacteria</taxon>
        <taxon>Pseudomonadales</taxon>
        <taxon>Pseudomonadaceae</taxon>
        <taxon>Pseudomonas</taxon>
    </lineage>
</organism>
<evidence type="ECO:0000313" key="1">
    <source>
        <dbReference type="EMBL" id="MEE1933670.1"/>
    </source>
</evidence>
<keyword evidence="2" id="KW-1185">Reference proteome</keyword>
<comment type="caution">
    <text evidence="1">The sequence shown here is derived from an EMBL/GenBank/DDBJ whole genome shotgun (WGS) entry which is preliminary data.</text>
</comment>
<proteinExistence type="predicted"/>
<dbReference type="RefSeq" id="WP_330074498.1">
    <property type="nucleotide sequence ID" value="NZ_JAZDQJ010000009.1"/>
</dbReference>
<evidence type="ECO:0000313" key="2">
    <source>
        <dbReference type="Proteomes" id="UP001335100"/>
    </source>
</evidence>
<name>A0ABU7HQ57_9PSED</name>
<gene>
    <name evidence="1" type="ORF">V0R50_10600</name>
</gene>
<dbReference type="EMBL" id="JAZDQJ010000009">
    <property type="protein sequence ID" value="MEE1933670.1"/>
    <property type="molecule type" value="Genomic_DNA"/>
</dbReference>
<reference evidence="1 2" key="1">
    <citation type="submission" date="2024-01" db="EMBL/GenBank/DDBJ databases">
        <title>Unpublished Manusciprt.</title>
        <authorList>
            <person name="Duman M."/>
            <person name="Valdes E.G."/>
            <person name="Ajmi N."/>
            <person name="Altun S."/>
            <person name="Saticioglu I.B."/>
        </authorList>
    </citation>
    <scope>NUCLEOTIDE SEQUENCE [LARGE SCALE GENOMIC DNA]</scope>
    <source>
        <strain evidence="1 2">148P</strain>
    </source>
</reference>
<protein>
    <submittedName>
        <fullName evidence="1">Phage tail protein</fullName>
    </submittedName>
</protein>
<sequence>MPWYRAGTVTATAGQTTITGAGTSFAANARVGDALQGPDGRWYEVTNIASATVMSILPAYQGATVAGGSYGLAPMQGYVKESADRLRAFVEQFGGTLALFGGATDIVTLRGNIGAAKSGANSDITSLSGLTTPISLAQGGTDGGVNANGKYTRYPDGSMICEGFVDLGSVLINRSAGAMFVSNYVSGVPYPAGFTGVPDCIIQIIPSGGTAWAIPYSAGSGTMTPAFFVLAPSSEAQTLTLKFIAKGRWRA</sequence>